<reference evidence="2" key="1">
    <citation type="submission" date="2020-07" db="EMBL/GenBank/DDBJ databases">
        <authorList>
            <person name="Lin J."/>
        </authorList>
    </citation>
    <scope>NUCLEOTIDE SEQUENCE</scope>
</reference>
<organism evidence="2">
    <name type="scientific">Ananas comosus var. bracteatus</name>
    <name type="common">red pineapple</name>
    <dbReference type="NCBI Taxonomy" id="296719"/>
    <lineage>
        <taxon>Eukaryota</taxon>
        <taxon>Viridiplantae</taxon>
        <taxon>Streptophyta</taxon>
        <taxon>Embryophyta</taxon>
        <taxon>Tracheophyta</taxon>
        <taxon>Spermatophyta</taxon>
        <taxon>Magnoliopsida</taxon>
        <taxon>Liliopsida</taxon>
        <taxon>Poales</taxon>
        <taxon>Bromeliaceae</taxon>
        <taxon>Bromelioideae</taxon>
        <taxon>Ananas</taxon>
    </lineage>
</organism>
<feature type="region of interest" description="Disordered" evidence="1">
    <location>
        <begin position="1"/>
        <end position="33"/>
    </location>
</feature>
<protein>
    <submittedName>
        <fullName evidence="2">Uncharacterized protein</fullName>
    </submittedName>
</protein>
<feature type="compositionally biased region" description="Basic and acidic residues" evidence="1">
    <location>
        <begin position="9"/>
        <end position="22"/>
    </location>
</feature>
<proteinExistence type="predicted"/>
<evidence type="ECO:0000313" key="2">
    <source>
        <dbReference type="EMBL" id="CAD1820175.1"/>
    </source>
</evidence>
<evidence type="ECO:0000256" key="1">
    <source>
        <dbReference type="SAM" id="MobiDB-lite"/>
    </source>
</evidence>
<dbReference type="AlphaFoldDB" id="A0A6V7NNP3"/>
<sequence>MYRRRGRPSLRDRAGPSERSEQMEQSAWQEQRDRLEASAPLLWSDSVTEFSTECTRADCSTPDYSSVSSSRSYAPTVEIPIAPVAPARGPVPLTEAEQERWMERLAVSADLIHRSSMVEALRPGLLRAGSVLWEYTVCQVMHVTGGGE</sequence>
<accession>A0A6V7NNP3</accession>
<dbReference type="EMBL" id="LR862140">
    <property type="protein sequence ID" value="CAD1820175.1"/>
    <property type="molecule type" value="Genomic_DNA"/>
</dbReference>
<gene>
    <name evidence="2" type="ORF">CB5_LOCUS3386</name>
</gene>
<name>A0A6V7NNP3_ANACO</name>